<dbReference type="OMA" id="GSEMVMA"/>
<proteinExistence type="predicted"/>
<dbReference type="Proteomes" id="UP000016924">
    <property type="component" value="Unassembled WGS sequence"/>
</dbReference>
<dbReference type="OrthoDB" id="5148387at2759"/>
<dbReference type="RefSeq" id="XP_007783743.1">
    <property type="nucleotide sequence ID" value="XM_007785553.1"/>
</dbReference>
<protein>
    <submittedName>
        <fullName evidence="1">Uncharacterized protein</fullName>
    </submittedName>
</protein>
<gene>
    <name evidence="1" type="ORF">W97_07750</name>
</gene>
<evidence type="ECO:0000313" key="1">
    <source>
        <dbReference type="EMBL" id="EON68426.1"/>
    </source>
</evidence>
<dbReference type="HOGENOM" id="CLU_1034708_0_0_1"/>
<evidence type="ECO:0000313" key="2">
    <source>
        <dbReference type="Proteomes" id="UP000016924"/>
    </source>
</evidence>
<reference evidence="2" key="1">
    <citation type="submission" date="2012-06" db="EMBL/GenBank/DDBJ databases">
        <title>The genome sequence of Coniosporium apollinis CBS 100218.</title>
        <authorList>
            <consortium name="The Broad Institute Genome Sequencing Platform"/>
            <person name="Cuomo C."/>
            <person name="Gorbushina A."/>
            <person name="Noack S."/>
            <person name="Walker B."/>
            <person name="Young S.K."/>
            <person name="Zeng Q."/>
            <person name="Gargeya S."/>
            <person name="Fitzgerald M."/>
            <person name="Haas B."/>
            <person name="Abouelleil A."/>
            <person name="Alvarado L."/>
            <person name="Arachchi H.M."/>
            <person name="Berlin A.M."/>
            <person name="Chapman S.B."/>
            <person name="Goldberg J."/>
            <person name="Griggs A."/>
            <person name="Gujja S."/>
            <person name="Hansen M."/>
            <person name="Howarth C."/>
            <person name="Imamovic A."/>
            <person name="Larimer J."/>
            <person name="McCowan C."/>
            <person name="Montmayeur A."/>
            <person name="Murphy C."/>
            <person name="Neiman D."/>
            <person name="Pearson M."/>
            <person name="Priest M."/>
            <person name="Roberts A."/>
            <person name="Saif S."/>
            <person name="Shea T."/>
            <person name="Sisk P."/>
            <person name="Sykes S."/>
            <person name="Wortman J."/>
            <person name="Nusbaum C."/>
            <person name="Birren B."/>
        </authorList>
    </citation>
    <scope>NUCLEOTIDE SEQUENCE [LARGE SCALE GENOMIC DNA]</scope>
    <source>
        <strain evidence="2">CBS 100218</strain>
    </source>
</reference>
<accession>R7Z3B0</accession>
<dbReference type="EMBL" id="JH767596">
    <property type="protein sequence ID" value="EON68426.1"/>
    <property type="molecule type" value="Genomic_DNA"/>
</dbReference>
<sequence length="277" mass="30166">MSTGAIKELVEAAGKEGSAEGVALGGEVGEAAMNEARLLEEVKQLAIKETPESLAKSAEADVAASLEEGSEMVMAEAKAGGTFASLRKKLTQLGKYMWDNKSAFAKLMGAEVAKGAFFTLGMIAVEKIFAAKQQKNETPEGQYRLDIVRAINKERAITNPIIKEWRTWLADHFDDRAQFGTLNVEGDDVQRFQLLQNKISTAQHFLDDTVAKASETLKTVNDKESAKDLLTQEIGWVNKLKAISDSIKSRESMVAAGLKDNGDQIDKAKTLLDDVNK</sequence>
<keyword evidence="2" id="KW-1185">Reference proteome</keyword>
<dbReference type="AlphaFoldDB" id="R7Z3B0"/>
<organism evidence="1 2">
    <name type="scientific">Coniosporium apollinis (strain CBS 100218)</name>
    <name type="common">Rock-inhabiting black yeast</name>
    <dbReference type="NCBI Taxonomy" id="1168221"/>
    <lineage>
        <taxon>Eukaryota</taxon>
        <taxon>Fungi</taxon>
        <taxon>Dikarya</taxon>
        <taxon>Ascomycota</taxon>
        <taxon>Pezizomycotina</taxon>
        <taxon>Dothideomycetes</taxon>
        <taxon>Dothideomycetes incertae sedis</taxon>
        <taxon>Coniosporium</taxon>
    </lineage>
</organism>
<dbReference type="GeneID" id="19905061"/>
<name>R7Z3B0_CONA1</name>